<dbReference type="WBParaSite" id="L893_g512.t1">
    <property type="protein sequence ID" value="L893_g512.t1"/>
    <property type="gene ID" value="L893_g512"/>
</dbReference>
<feature type="region of interest" description="Disordered" evidence="2">
    <location>
        <begin position="51"/>
        <end position="71"/>
    </location>
</feature>
<organism evidence="3 4">
    <name type="scientific">Steinernema glaseri</name>
    <dbReference type="NCBI Taxonomy" id="37863"/>
    <lineage>
        <taxon>Eukaryota</taxon>
        <taxon>Metazoa</taxon>
        <taxon>Ecdysozoa</taxon>
        <taxon>Nematoda</taxon>
        <taxon>Chromadorea</taxon>
        <taxon>Rhabditida</taxon>
        <taxon>Tylenchina</taxon>
        <taxon>Panagrolaimomorpha</taxon>
        <taxon>Strongyloidoidea</taxon>
        <taxon>Steinernematidae</taxon>
        <taxon>Steinernema</taxon>
    </lineage>
</organism>
<dbReference type="Gene3D" id="1.20.920.20">
    <property type="match status" value="1"/>
</dbReference>
<sequence>MYHQFADDQQLPYVNSPTDSDILGLEDWSLHQGKDFSLHSVLYNDAMTGSPSPVSAYTQPTSSNESYGYGTLQPKPEPTTFLSNAEPSPSFIEHFEDYSAPSPAVYAVEEKPLVAKHRKMASQRAVEDRDGVGPVRRRGRPMKATSNSKSALYAREYRMQNKKLLEEYRQQVEELSQKNRALEELQARMSQNYNRLQEELEEVQEVNRKLQSEIVPAVTQILQSGAQPTKLPLSSGVCIHLSQSGICLKSCDHCKGSSTSLPSPQSCRDPAASLLPFDGDFSFVERYLQC</sequence>
<name>A0A1I8AF63_9BILA</name>
<evidence type="ECO:0000313" key="3">
    <source>
        <dbReference type="Proteomes" id="UP000095287"/>
    </source>
</evidence>
<evidence type="ECO:0000256" key="1">
    <source>
        <dbReference type="SAM" id="Coils"/>
    </source>
</evidence>
<proteinExistence type="predicted"/>
<dbReference type="AlphaFoldDB" id="A0A1I8AF63"/>
<feature type="coiled-coil region" evidence="1">
    <location>
        <begin position="154"/>
        <end position="213"/>
    </location>
</feature>
<evidence type="ECO:0000313" key="4">
    <source>
        <dbReference type="WBParaSite" id="L893_g512.t1"/>
    </source>
</evidence>
<keyword evidence="1" id="KW-0175">Coiled coil</keyword>
<reference evidence="4" key="1">
    <citation type="submission" date="2016-11" db="UniProtKB">
        <authorList>
            <consortium name="WormBaseParasite"/>
        </authorList>
    </citation>
    <scope>IDENTIFICATION</scope>
</reference>
<feature type="compositionally biased region" description="Polar residues" evidence="2">
    <location>
        <begin position="51"/>
        <end position="66"/>
    </location>
</feature>
<protein>
    <submittedName>
        <fullName evidence="4">BZIP domain-containing protein</fullName>
    </submittedName>
</protein>
<keyword evidence="3" id="KW-1185">Reference proteome</keyword>
<evidence type="ECO:0000256" key="2">
    <source>
        <dbReference type="SAM" id="MobiDB-lite"/>
    </source>
</evidence>
<dbReference type="Proteomes" id="UP000095287">
    <property type="component" value="Unplaced"/>
</dbReference>
<accession>A0A1I8AF63</accession>
<feature type="region of interest" description="Disordered" evidence="2">
    <location>
        <begin position="118"/>
        <end position="149"/>
    </location>
</feature>